<keyword evidence="5" id="KW-1185">Reference proteome</keyword>
<protein>
    <submittedName>
        <fullName evidence="4">Translation initiation factor IF-3</fullName>
    </submittedName>
</protein>
<dbReference type="RefSeq" id="XP_070916023.1">
    <property type="nucleotide sequence ID" value="XM_071059922.1"/>
</dbReference>
<evidence type="ECO:0000256" key="3">
    <source>
        <dbReference type="ARBA" id="ARBA00022917"/>
    </source>
</evidence>
<evidence type="ECO:0000313" key="5">
    <source>
        <dbReference type="Proteomes" id="UP001628179"/>
    </source>
</evidence>
<evidence type="ECO:0000256" key="2">
    <source>
        <dbReference type="ARBA" id="ARBA00022540"/>
    </source>
</evidence>
<keyword evidence="2 4" id="KW-0396">Initiation factor</keyword>
<reference evidence="4 5" key="1">
    <citation type="submission" date="2024-09" db="EMBL/GenBank/DDBJ databases">
        <title>Itraconazole resistance in Madurella fahalii resulting from another homologue of gene encoding cytochrome P450 14-alpha sterol demethylase (CYP51).</title>
        <authorList>
            <person name="Yoshioka I."/>
            <person name="Fahal A.H."/>
            <person name="Kaneko S."/>
            <person name="Yaguchi T."/>
        </authorList>
    </citation>
    <scope>NUCLEOTIDE SEQUENCE [LARGE SCALE GENOMIC DNA]</scope>
    <source>
        <strain evidence="4 5">IFM 68171</strain>
    </source>
</reference>
<accession>A0ABQ0G968</accession>
<dbReference type="GO" id="GO:0003743">
    <property type="term" value="F:translation initiation factor activity"/>
    <property type="evidence" value="ECO:0007669"/>
    <property type="project" value="UniProtKB-KW"/>
</dbReference>
<name>A0ABQ0G968_9PEZI</name>
<sequence>MRGSQCLFNSAAALRTVFVSNAFALEAPVRLLLPAVASPFRLSSPLRHAFSTQHAVRFRNSSPIPNAAKSPADGPMRNFDITYPYIQIRGHDNRLGEPERTKNILRQLDLARQDLVIVAHPRRDPSSKGPEYPICIIEDRRAKAAEQAGKEGVKYGKKKKEPKIVEKELEVNWAIAPNDLRTRMKQFKTFLSKGYKVQVRMLVPKKRDKRRATLDEAKEVFKIVQETIAEVPGTTNYKPMEGNVGQMVTMFLQGPAGGIPSAPKETATVEVTEEAVVKEAGP</sequence>
<comment type="similarity">
    <text evidence="1">Belongs to the IF-3 family.</text>
</comment>
<organism evidence="4 5">
    <name type="scientific">Madurella fahalii</name>
    <dbReference type="NCBI Taxonomy" id="1157608"/>
    <lineage>
        <taxon>Eukaryota</taxon>
        <taxon>Fungi</taxon>
        <taxon>Dikarya</taxon>
        <taxon>Ascomycota</taxon>
        <taxon>Pezizomycotina</taxon>
        <taxon>Sordariomycetes</taxon>
        <taxon>Sordariomycetidae</taxon>
        <taxon>Sordariales</taxon>
        <taxon>Sordariales incertae sedis</taxon>
        <taxon>Madurella</taxon>
    </lineage>
</organism>
<dbReference type="PANTHER" id="PTHR10938:SF0">
    <property type="entry name" value="TRANSLATION INITIATION FACTOR IF-3, MITOCHONDRIAL"/>
    <property type="match status" value="1"/>
</dbReference>
<evidence type="ECO:0000313" key="4">
    <source>
        <dbReference type="EMBL" id="GAB1314292.1"/>
    </source>
</evidence>
<evidence type="ECO:0000256" key="1">
    <source>
        <dbReference type="ARBA" id="ARBA00005439"/>
    </source>
</evidence>
<dbReference type="Proteomes" id="UP001628179">
    <property type="component" value="Unassembled WGS sequence"/>
</dbReference>
<keyword evidence="3" id="KW-0648">Protein biosynthesis</keyword>
<dbReference type="InterPro" id="IPR036788">
    <property type="entry name" value="T_IF-3_C_sf"/>
</dbReference>
<dbReference type="Gene3D" id="3.30.110.10">
    <property type="entry name" value="Translation initiation factor 3 (IF-3), C-terminal domain"/>
    <property type="match status" value="1"/>
</dbReference>
<dbReference type="GeneID" id="98175245"/>
<dbReference type="SUPFAM" id="SSF55200">
    <property type="entry name" value="Translation initiation factor IF3, C-terminal domain"/>
    <property type="match status" value="1"/>
</dbReference>
<dbReference type="EMBL" id="BAAFSV010000002">
    <property type="protein sequence ID" value="GAB1314292.1"/>
    <property type="molecule type" value="Genomic_DNA"/>
</dbReference>
<proteinExistence type="inferred from homology"/>
<gene>
    <name evidence="4" type="ORF">MFIFM68171_04502</name>
</gene>
<dbReference type="PANTHER" id="PTHR10938">
    <property type="entry name" value="TRANSLATION INITIATION FACTOR IF-3"/>
    <property type="match status" value="1"/>
</dbReference>
<comment type="caution">
    <text evidence="4">The sequence shown here is derived from an EMBL/GenBank/DDBJ whole genome shotgun (WGS) entry which is preliminary data.</text>
</comment>
<dbReference type="InterPro" id="IPR001288">
    <property type="entry name" value="Translation_initiation_fac_3"/>
</dbReference>